<keyword evidence="3" id="KW-0479">Metal-binding</keyword>
<evidence type="ECO:0000256" key="3">
    <source>
        <dbReference type="ARBA" id="ARBA00022723"/>
    </source>
</evidence>
<evidence type="ECO:0000256" key="6">
    <source>
        <dbReference type="ARBA" id="ARBA00022837"/>
    </source>
</evidence>
<feature type="signal peptide" evidence="8">
    <location>
        <begin position="1"/>
        <end position="22"/>
    </location>
</feature>
<name>A0ABY7WB54_9SPHI</name>
<dbReference type="Pfam" id="PF07519">
    <property type="entry name" value="Tannase"/>
    <property type="match status" value="1"/>
</dbReference>
<evidence type="ECO:0000256" key="7">
    <source>
        <dbReference type="ARBA" id="ARBA00023157"/>
    </source>
</evidence>
<keyword evidence="7" id="KW-1015">Disulfide bond</keyword>
<dbReference type="PANTHER" id="PTHR33938:SF15">
    <property type="entry name" value="FERULOYL ESTERASE B-RELATED"/>
    <property type="match status" value="1"/>
</dbReference>
<keyword evidence="10" id="KW-1185">Reference proteome</keyword>
<evidence type="ECO:0000256" key="8">
    <source>
        <dbReference type="SAM" id="SignalP"/>
    </source>
</evidence>
<dbReference type="RefSeq" id="WP_274265614.1">
    <property type="nucleotide sequence ID" value="NZ_CP117880.1"/>
</dbReference>
<dbReference type="GO" id="GO:0016787">
    <property type="term" value="F:hydrolase activity"/>
    <property type="evidence" value="ECO:0007669"/>
    <property type="project" value="UniProtKB-KW"/>
</dbReference>
<dbReference type="EMBL" id="CP117880">
    <property type="protein sequence ID" value="WDF66874.1"/>
    <property type="molecule type" value="Genomic_DNA"/>
</dbReference>
<dbReference type="Proteomes" id="UP001221558">
    <property type="component" value="Chromosome"/>
</dbReference>
<dbReference type="InterPro" id="IPR011118">
    <property type="entry name" value="Tannase/feruloyl_esterase"/>
</dbReference>
<sequence>MNSIKLTLILVAALSFTLESKAQSDDGTMMVAPVYKESHPVCNCSELADLKMANVVIQSASVDKKNNSCNVIALVNHPPSDDQVTIYVGLPLNGWNGRFMGTGGGGYSGGSVANLQRPLSQGFAAAATDTGHPGSDGNFVYDAKKDRLDWQQVRNNAYLGIHDMTVIGKKLVKAFYGKEAKYAYFVGGSTGGRQGLSEAQRFPKDYNGIVAFYPAINWQRFIVAELWPQVVMNEAKNYILPAKLTFITQLIVAKYGQQDAVIADPLNIQFDFDFLIGKGDGDLRITALDVDVVKAIYQGPRDHTGNSLWFGLQPGADLTALAGTKNTTPYNRPFSVADEYVKYFLFQDPNWQVANLDRKAFELIWNQSIEQYGEVFGTDNPDLSSFKDHGGKIIIAHGLNDQLIFPEGTIDYYKRVIRQMGGIKNVLDFSRLYLLPGLDHSFSGPGAKPVDQVAVIVDWVENGKAPKEIIVVPDANTANIGTTKIQYYQ</sequence>
<organism evidence="9 10">
    <name type="scientific">Sphingobacterium oryzagri</name>
    <dbReference type="NCBI Taxonomy" id="3025669"/>
    <lineage>
        <taxon>Bacteria</taxon>
        <taxon>Pseudomonadati</taxon>
        <taxon>Bacteroidota</taxon>
        <taxon>Sphingobacteriia</taxon>
        <taxon>Sphingobacteriales</taxon>
        <taxon>Sphingobacteriaceae</taxon>
        <taxon>Sphingobacterium</taxon>
    </lineage>
</organism>
<reference evidence="9 10" key="1">
    <citation type="submission" date="2023-02" db="EMBL/GenBank/DDBJ databases">
        <title>Genome sequence of Sphingobacterium sp. KACC 22765.</title>
        <authorList>
            <person name="Kim S."/>
            <person name="Heo J."/>
            <person name="Kwon S.-W."/>
        </authorList>
    </citation>
    <scope>NUCLEOTIDE SEQUENCE [LARGE SCALE GENOMIC DNA]</scope>
    <source>
        <strain evidence="9 10">KACC 22765</strain>
    </source>
</reference>
<evidence type="ECO:0000256" key="1">
    <source>
        <dbReference type="ARBA" id="ARBA00006249"/>
    </source>
</evidence>
<dbReference type="Gene3D" id="3.40.50.1820">
    <property type="entry name" value="alpha/beta hydrolase"/>
    <property type="match status" value="1"/>
</dbReference>
<evidence type="ECO:0000256" key="5">
    <source>
        <dbReference type="ARBA" id="ARBA00022801"/>
    </source>
</evidence>
<proteinExistence type="inferred from homology"/>
<gene>
    <name evidence="9" type="ORF">PQ465_11210</name>
</gene>
<accession>A0ABY7WB54</accession>
<evidence type="ECO:0000313" key="10">
    <source>
        <dbReference type="Proteomes" id="UP001221558"/>
    </source>
</evidence>
<dbReference type="SUPFAM" id="SSF53474">
    <property type="entry name" value="alpha/beta-Hydrolases"/>
    <property type="match status" value="1"/>
</dbReference>
<evidence type="ECO:0000313" key="9">
    <source>
        <dbReference type="EMBL" id="WDF66874.1"/>
    </source>
</evidence>
<comment type="similarity">
    <text evidence="1">Belongs to the tannase family.</text>
</comment>
<evidence type="ECO:0000256" key="4">
    <source>
        <dbReference type="ARBA" id="ARBA00022729"/>
    </source>
</evidence>
<dbReference type="PANTHER" id="PTHR33938">
    <property type="entry name" value="FERULOYL ESTERASE B-RELATED"/>
    <property type="match status" value="1"/>
</dbReference>
<keyword evidence="6" id="KW-0106">Calcium</keyword>
<keyword evidence="4 8" id="KW-0732">Signal</keyword>
<feature type="chain" id="PRO_5046841144" evidence="8">
    <location>
        <begin position="23"/>
        <end position="489"/>
    </location>
</feature>
<evidence type="ECO:0000256" key="2">
    <source>
        <dbReference type="ARBA" id="ARBA00022487"/>
    </source>
</evidence>
<keyword evidence="5 9" id="KW-0378">Hydrolase</keyword>
<keyword evidence="2" id="KW-0719">Serine esterase</keyword>
<dbReference type="InterPro" id="IPR029058">
    <property type="entry name" value="AB_hydrolase_fold"/>
</dbReference>
<protein>
    <submittedName>
        <fullName evidence="9">Tannase/feruloyl esterase family alpha/beta hydrolase</fullName>
    </submittedName>
</protein>